<dbReference type="Proteomes" id="UP001311799">
    <property type="component" value="Unassembled WGS sequence"/>
</dbReference>
<comment type="caution">
    <text evidence="4">The sequence shown here is derived from an EMBL/GenBank/DDBJ whole genome shotgun (WGS) entry which is preliminary data.</text>
</comment>
<dbReference type="GO" id="GO:0004222">
    <property type="term" value="F:metalloendopeptidase activity"/>
    <property type="evidence" value="ECO:0007669"/>
    <property type="project" value="InterPro"/>
</dbReference>
<name>A0AAV9XWT6_9CRYT</name>
<reference evidence="4 5" key="1">
    <citation type="submission" date="2023-10" db="EMBL/GenBank/DDBJ databases">
        <title>Comparative genomics analysis reveals potential genetic determinants of host preference in Cryptosporidium xiaoi.</title>
        <authorList>
            <person name="Xiao L."/>
            <person name="Li J."/>
        </authorList>
    </citation>
    <scope>NUCLEOTIDE SEQUENCE [LARGE SCALE GENOMIC DNA]</scope>
    <source>
        <strain evidence="4 5">52996</strain>
    </source>
</reference>
<dbReference type="SMART" id="SM00731">
    <property type="entry name" value="SprT"/>
    <property type="match status" value="1"/>
</dbReference>
<feature type="domain" description="SprT-like" evidence="3">
    <location>
        <begin position="1"/>
        <end position="140"/>
    </location>
</feature>
<dbReference type="AlphaFoldDB" id="A0AAV9XWT6"/>
<sequence>MTLCAGKCTYEPGGRCVVSLSEPLLKYRTVKELRETILHELIHAYLFITLNNRDRTSHGPEFRYHMNRINALTGLNITIYHNFNEEVNYYRRYVWRCNGVCRNKHPHYGFIRRSVNREPNKNDFWWAHHKNTCGGKFVKQESNNDFNGSASIENISIKNYSDLESKDDVLEVIEIGD</sequence>
<proteinExistence type="predicted"/>
<dbReference type="GO" id="GO:0003697">
    <property type="term" value="F:single-stranded DNA binding"/>
    <property type="evidence" value="ECO:0007669"/>
    <property type="project" value="InterPro"/>
</dbReference>
<dbReference type="InterPro" id="IPR055220">
    <property type="entry name" value="SPRTN_ZBD"/>
</dbReference>
<dbReference type="PANTHER" id="PTHR21220">
    <property type="entry name" value="DNA-DEPENDENT METALLOPROTEASE SPRTN"/>
    <property type="match status" value="1"/>
</dbReference>
<dbReference type="EMBL" id="JAWDEY010000014">
    <property type="protein sequence ID" value="KAK6589146.1"/>
    <property type="molecule type" value="Genomic_DNA"/>
</dbReference>
<dbReference type="Pfam" id="PF10263">
    <property type="entry name" value="SprT-like"/>
    <property type="match status" value="1"/>
</dbReference>
<protein>
    <recommendedName>
        <fullName evidence="3">SprT-like domain-containing protein</fullName>
    </recommendedName>
</protein>
<evidence type="ECO:0000313" key="4">
    <source>
        <dbReference type="EMBL" id="KAK6589146.1"/>
    </source>
</evidence>
<dbReference type="PANTHER" id="PTHR21220:SF0">
    <property type="entry name" value="DNA-DEPENDENT METALLOPROTEASE SPRTN"/>
    <property type="match status" value="1"/>
</dbReference>
<organism evidence="4 5">
    <name type="scientific">Cryptosporidium xiaoi</name>
    <dbReference type="NCBI Taxonomy" id="659607"/>
    <lineage>
        <taxon>Eukaryota</taxon>
        <taxon>Sar</taxon>
        <taxon>Alveolata</taxon>
        <taxon>Apicomplexa</taxon>
        <taxon>Conoidasida</taxon>
        <taxon>Coccidia</taxon>
        <taxon>Eucoccidiorida</taxon>
        <taxon>Eimeriorina</taxon>
        <taxon>Cryptosporidiidae</taxon>
        <taxon>Cryptosporidium</taxon>
    </lineage>
</organism>
<dbReference type="InterPro" id="IPR044245">
    <property type="entry name" value="Spartan"/>
</dbReference>
<keyword evidence="2" id="KW-0539">Nucleus</keyword>
<evidence type="ECO:0000259" key="3">
    <source>
        <dbReference type="SMART" id="SM00731"/>
    </source>
</evidence>
<evidence type="ECO:0000313" key="5">
    <source>
        <dbReference type="Proteomes" id="UP001311799"/>
    </source>
</evidence>
<dbReference type="Pfam" id="PF22934">
    <property type="entry name" value="SPRTN_ZBD"/>
    <property type="match status" value="1"/>
</dbReference>
<dbReference type="GO" id="GO:0006974">
    <property type="term" value="P:DNA damage response"/>
    <property type="evidence" value="ECO:0007669"/>
    <property type="project" value="InterPro"/>
</dbReference>
<gene>
    <name evidence="4" type="ORF">RS030_223517</name>
</gene>
<dbReference type="InterPro" id="IPR006640">
    <property type="entry name" value="SprT-like_domain"/>
</dbReference>
<keyword evidence="5" id="KW-1185">Reference proteome</keyword>
<dbReference type="GO" id="GO:0031593">
    <property type="term" value="F:polyubiquitin modification-dependent protein binding"/>
    <property type="evidence" value="ECO:0007669"/>
    <property type="project" value="TreeGrafter"/>
</dbReference>
<comment type="subcellular location">
    <subcellularLocation>
        <location evidence="1">Nucleus</location>
    </subcellularLocation>
</comment>
<evidence type="ECO:0000256" key="2">
    <source>
        <dbReference type="ARBA" id="ARBA00023242"/>
    </source>
</evidence>
<dbReference type="GO" id="GO:0005634">
    <property type="term" value="C:nucleus"/>
    <property type="evidence" value="ECO:0007669"/>
    <property type="project" value="UniProtKB-SubCell"/>
</dbReference>
<evidence type="ECO:0000256" key="1">
    <source>
        <dbReference type="ARBA" id="ARBA00004123"/>
    </source>
</evidence>
<accession>A0AAV9XWT6</accession>